<keyword evidence="5" id="KW-1185">Reference proteome</keyword>
<dbReference type="AlphaFoldDB" id="A0A7X2TE84"/>
<evidence type="ECO:0000256" key="2">
    <source>
        <dbReference type="SAM" id="Phobius"/>
    </source>
</evidence>
<evidence type="ECO:0000256" key="1">
    <source>
        <dbReference type="SAM" id="MobiDB-lite"/>
    </source>
</evidence>
<evidence type="ECO:0000313" key="5">
    <source>
        <dbReference type="Proteomes" id="UP000429958"/>
    </source>
</evidence>
<protein>
    <recommendedName>
        <fullName evidence="3">Streptococcal pilin isopeptide linkage domain-containing protein</fullName>
    </recommendedName>
</protein>
<evidence type="ECO:0000259" key="3">
    <source>
        <dbReference type="Pfam" id="PF12892"/>
    </source>
</evidence>
<feature type="transmembrane region" description="Helical" evidence="2">
    <location>
        <begin position="558"/>
        <end position="577"/>
    </location>
</feature>
<dbReference type="InterPro" id="IPR022464">
    <property type="entry name" value="Strep_pil_isopept_link"/>
</dbReference>
<feature type="domain" description="Streptococcal pilin isopeptide linkage" evidence="3">
    <location>
        <begin position="421"/>
        <end position="525"/>
    </location>
</feature>
<organism evidence="4 5">
    <name type="scientific">Clostridium porci</name>
    <dbReference type="NCBI Taxonomy" id="2605778"/>
    <lineage>
        <taxon>Bacteria</taxon>
        <taxon>Bacillati</taxon>
        <taxon>Bacillota</taxon>
        <taxon>Clostridia</taxon>
        <taxon>Eubacteriales</taxon>
        <taxon>Clostridiaceae</taxon>
        <taxon>Clostridium</taxon>
    </lineage>
</organism>
<feature type="region of interest" description="Disordered" evidence="1">
    <location>
        <begin position="393"/>
        <end position="412"/>
    </location>
</feature>
<dbReference type="InterPro" id="IPR038174">
    <property type="entry name" value="Strep_pil_link_sf"/>
</dbReference>
<name>A0A7X2TE84_9CLOT</name>
<dbReference type="Pfam" id="PF12892">
    <property type="entry name" value="FctA"/>
    <property type="match status" value="1"/>
</dbReference>
<dbReference type="RefSeq" id="WP_207708716.1">
    <property type="nucleotide sequence ID" value="NZ_VUMD01000050.1"/>
</dbReference>
<gene>
    <name evidence="4" type="ORF">FYJ39_20135</name>
</gene>
<evidence type="ECO:0000313" key="4">
    <source>
        <dbReference type="EMBL" id="MSS38737.1"/>
    </source>
</evidence>
<accession>A0A7X2TE84</accession>
<dbReference type="NCBIfam" id="TIGR03786">
    <property type="entry name" value="strep_pil_rpt"/>
    <property type="match status" value="1"/>
</dbReference>
<dbReference type="Gene3D" id="3.10.20.320">
    <property type="entry name" value="Putative peptidoglycan bound protein (lpxtg motif)"/>
    <property type="match status" value="1"/>
</dbReference>
<keyword evidence="2" id="KW-0472">Membrane</keyword>
<feature type="compositionally biased region" description="Gly residues" evidence="1">
    <location>
        <begin position="395"/>
        <end position="407"/>
    </location>
</feature>
<dbReference type="EMBL" id="VUMD01000050">
    <property type="protein sequence ID" value="MSS38737.1"/>
    <property type="molecule type" value="Genomic_DNA"/>
</dbReference>
<feature type="non-terminal residue" evidence="4">
    <location>
        <position position="1"/>
    </location>
</feature>
<keyword evidence="2" id="KW-0812">Transmembrane</keyword>
<dbReference type="Proteomes" id="UP000429958">
    <property type="component" value="Unassembled WGS sequence"/>
</dbReference>
<sequence>EYDKYELVESADKNKTAEGILAKKYVPDTVTRTGVVRYAKRLQRVVNENGDAVVEMWILDPDKVNVKEYNAEQEIGDAQIQTDKYKKIFETPVLKNGEWNPTAFEWNWEEDWVKKAGLKINDKENNKRVRITPVWKVATGGIHFPAIDDAGTGKNFSGGQAFRLQNDNNPRSDAYYYYVEKGSVMVHYEDTEGNVIQNPVTDTAHGVTGSGYNTTDHKDTSIKFNGETYYLVQKPAQKQIQANDAGVKTALATDTVTNNKLITETTSETGEVRAATEIHLTYVYEKAGNVKVNYFGVDEHGNVLDPLSGATTGIDKTAVSTTEYVTKDAQSGTEYHTRTFKPATIRDAQGRIWRLVTASNPHPVTDGDAEAGTVVSGATKAVNYYYALETPAPSGGNGGGGGGGGGSSSHTPKPASVTLIAAKALNGAAPAGSSFTFFLHDANGQQLQAKNNQDGAVTFDALTFNQTGAYVYYLTEQTGNDKNINYDTASYKVTVTVTCPYDYEASVAYEKDGQAYQGVPAFANTTKPAVPVPEQIAPAVATARALDKVPKTEDSSGLALWGILAAASFLSLTVLLAGNKMRKASSQGKEHQS</sequence>
<comment type="caution">
    <text evidence="4">The sequence shown here is derived from an EMBL/GenBank/DDBJ whole genome shotgun (WGS) entry which is preliminary data.</text>
</comment>
<dbReference type="Gene3D" id="2.60.40.3050">
    <property type="match status" value="1"/>
</dbReference>
<reference evidence="4 5" key="1">
    <citation type="submission" date="2019-08" db="EMBL/GenBank/DDBJ databases">
        <title>In-depth cultivation of the pig gut microbiome towards novel bacterial diversity and tailored functional studies.</title>
        <authorList>
            <person name="Wylensek D."/>
            <person name="Hitch T.C.A."/>
            <person name="Clavel T."/>
        </authorList>
    </citation>
    <scope>NUCLEOTIDE SEQUENCE [LARGE SCALE GENOMIC DNA]</scope>
    <source>
        <strain evidence="4 5">WCA-389-WT-23D1</strain>
    </source>
</reference>
<proteinExistence type="predicted"/>
<keyword evidence="2" id="KW-1133">Transmembrane helix</keyword>